<accession>A0A9N9TWE6</accession>
<dbReference type="Proteomes" id="UP001153712">
    <property type="component" value="Chromosome 5"/>
</dbReference>
<dbReference type="GO" id="GO:0007020">
    <property type="term" value="P:microtubule nucleation"/>
    <property type="evidence" value="ECO:0007669"/>
    <property type="project" value="TreeGrafter"/>
</dbReference>
<evidence type="ECO:0000256" key="1">
    <source>
        <dbReference type="ARBA" id="ARBA00022574"/>
    </source>
</evidence>
<evidence type="ECO:0000313" key="6">
    <source>
        <dbReference type="Proteomes" id="UP001153712"/>
    </source>
</evidence>
<dbReference type="GO" id="GO:0005737">
    <property type="term" value="C:cytoplasm"/>
    <property type="evidence" value="ECO:0007669"/>
    <property type="project" value="TreeGrafter"/>
</dbReference>
<dbReference type="AlphaFoldDB" id="A0A9N9TWE6"/>
<dbReference type="SUPFAM" id="SSF50978">
    <property type="entry name" value="WD40 repeat-like"/>
    <property type="match status" value="1"/>
</dbReference>
<dbReference type="EMBL" id="OU900098">
    <property type="protein sequence ID" value="CAG9862585.1"/>
    <property type="molecule type" value="Genomic_DNA"/>
</dbReference>
<keyword evidence="1 3" id="KW-0853">WD repeat</keyword>
<dbReference type="GO" id="GO:0043015">
    <property type="term" value="F:gamma-tubulin binding"/>
    <property type="evidence" value="ECO:0007669"/>
    <property type="project" value="TreeGrafter"/>
</dbReference>
<feature type="repeat" description="WD" evidence="3">
    <location>
        <begin position="156"/>
        <end position="198"/>
    </location>
</feature>
<evidence type="ECO:0000313" key="5">
    <source>
        <dbReference type="EMBL" id="CAG9862585.1"/>
    </source>
</evidence>
<dbReference type="OrthoDB" id="1602884at2759"/>
<dbReference type="GO" id="GO:0000278">
    <property type="term" value="P:mitotic cell cycle"/>
    <property type="evidence" value="ECO:0007669"/>
    <property type="project" value="TreeGrafter"/>
</dbReference>
<evidence type="ECO:0000256" key="3">
    <source>
        <dbReference type="PROSITE-ProRule" id="PRU00221"/>
    </source>
</evidence>
<keyword evidence="6" id="KW-1185">Reference proteome</keyword>
<dbReference type="Pfam" id="PF00400">
    <property type="entry name" value="WD40"/>
    <property type="match status" value="1"/>
</dbReference>
<dbReference type="InterPro" id="IPR036322">
    <property type="entry name" value="WD40_repeat_dom_sf"/>
</dbReference>
<protein>
    <submittedName>
        <fullName evidence="5">Uncharacterized protein</fullName>
    </submittedName>
</protein>
<dbReference type="InterPro" id="IPR015943">
    <property type="entry name" value="WD40/YVTN_repeat-like_dom_sf"/>
</dbReference>
<dbReference type="Gene3D" id="2.130.10.10">
    <property type="entry name" value="YVTN repeat-like/Quinoprotein amine dehydrogenase"/>
    <property type="match status" value="2"/>
</dbReference>
<dbReference type="GO" id="GO:0005813">
    <property type="term" value="C:centrosome"/>
    <property type="evidence" value="ECO:0007669"/>
    <property type="project" value="TreeGrafter"/>
</dbReference>
<organism evidence="5 6">
    <name type="scientific">Phyllotreta striolata</name>
    <name type="common">Striped flea beetle</name>
    <name type="synonym">Crioceris striolata</name>
    <dbReference type="NCBI Taxonomy" id="444603"/>
    <lineage>
        <taxon>Eukaryota</taxon>
        <taxon>Metazoa</taxon>
        <taxon>Ecdysozoa</taxon>
        <taxon>Arthropoda</taxon>
        <taxon>Hexapoda</taxon>
        <taxon>Insecta</taxon>
        <taxon>Pterygota</taxon>
        <taxon>Neoptera</taxon>
        <taxon>Endopterygota</taxon>
        <taxon>Coleoptera</taxon>
        <taxon>Polyphaga</taxon>
        <taxon>Cucujiformia</taxon>
        <taxon>Chrysomeloidea</taxon>
        <taxon>Chrysomelidae</taxon>
        <taxon>Galerucinae</taxon>
        <taxon>Alticini</taxon>
        <taxon>Phyllotreta</taxon>
    </lineage>
</organism>
<sequence length="433" mass="47636">MTLATCAKDVRFYKWPNISYFGEYETPADCMGVKSISWSSNSKELVVVKSKGCPVILNVPAKADQYVESTECNYIAYASVATFSNTNPDLVAFGTEDGCLLVYDTKRAGRPQDCIKLPSPVQNVEFSSDDQCFVTGCSSGQIFLFDCNRKPCASFLVSKSPTLSALAYSKVTPHLLAAASKDGVLSVWNTDTTDNLLSNRKHTARITDIAFYQSSLTSIGIDGKFVNYDLRCCKPACSYDLECSLSSLAYLEGSNELAISTMSGQLRSYDIRNMETPLRTLVALSNGGFKKISFPFNDDGYCPSSKRFGDGDCSVASGSSPGRSNLSRLASDNDTVPQEIEAAKRPDKEDVGKFVEEEMKIATRDFEEKLLQRFYALRINSSKQFIGLEEKISSSWNAFVDYLRVSGQATNRPSYVGVGVQKSRNTLEHDATH</sequence>
<dbReference type="GO" id="GO:0005814">
    <property type="term" value="C:centriole"/>
    <property type="evidence" value="ECO:0007669"/>
    <property type="project" value="TreeGrafter"/>
</dbReference>
<dbReference type="PROSITE" id="PS50082">
    <property type="entry name" value="WD_REPEATS_2"/>
    <property type="match status" value="1"/>
</dbReference>
<dbReference type="SMART" id="SM00320">
    <property type="entry name" value="WD40"/>
    <property type="match status" value="5"/>
</dbReference>
<evidence type="ECO:0000256" key="4">
    <source>
        <dbReference type="SAM" id="MobiDB-lite"/>
    </source>
</evidence>
<dbReference type="GO" id="GO:0036064">
    <property type="term" value="C:ciliary basal body"/>
    <property type="evidence" value="ECO:0007669"/>
    <property type="project" value="TreeGrafter"/>
</dbReference>
<evidence type="ECO:0000256" key="2">
    <source>
        <dbReference type="ARBA" id="ARBA00022737"/>
    </source>
</evidence>
<dbReference type="PROSITE" id="PS00678">
    <property type="entry name" value="WD_REPEATS_1"/>
    <property type="match status" value="1"/>
</dbReference>
<gene>
    <name evidence="5" type="ORF">PHYEVI_LOCUS8895</name>
</gene>
<feature type="region of interest" description="Disordered" evidence="4">
    <location>
        <begin position="318"/>
        <end position="337"/>
    </location>
</feature>
<dbReference type="PANTHER" id="PTHR44414:SF1">
    <property type="entry name" value="PROTEIN NEDD1"/>
    <property type="match status" value="1"/>
</dbReference>
<dbReference type="InterPro" id="IPR001680">
    <property type="entry name" value="WD40_rpt"/>
</dbReference>
<name>A0A9N9TWE6_PHYSR</name>
<dbReference type="InterPro" id="IPR052818">
    <property type="entry name" value="NEDD1_Spindle_Assembly"/>
</dbReference>
<dbReference type="InterPro" id="IPR019775">
    <property type="entry name" value="WD40_repeat_CS"/>
</dbReference>
<proteinExistence type="predicted"/>
<dbReference type="PANTHER" id="PTHR44414">
    <property type="entry name" value="PROTEIN NEDD1"/>
    <property type="match status" value="1"/>
</dbReference>
<keyword evidence="2" id="KW-0677">Repeat</keyword>
<reference evidence="5" key="1">
    <citation type="submission" date="2022-01" db="EMBL/GenBank/DDBJ databases">
        <authorList>
            <person name="King R."/>
        </authorList>
    </citation>
    <scope>NUCLEOTIDE SEQUENCE</scope>
</reference>
<feature type="compositionally biased region" description="Polar residues" evidence="4">
    <location>
        <begin position="318"/>
        <end position="336"/>
    </location>
</feature>
<dbReference type="GO" id="GO:0000922">
    <property type="term" value="C:spindle pole"/>
    <property type="evidence" value="ECO:0007669"/>
    <property type="project" value="TreeGrafter"/>
</dbReference>